<reference evidence="8" key="1">
    <citation type="submission" date="2016-10" db="EMBL/GenBank/DDBJ databases">
        <authorList>
            <person name="Varghese N."/>
            <person name="Submissions S."/>
        </authorList>
    </citation>
    <scope>NUCLEOTIDE SEQUENCE [LARGE SCALE GENOMIC DNA]</scope>
    <source>
        <strain evidence="8">Jip14</strain>
    </source>
</reference>
<name>A0A1H7T6Z4_9SPHI</name>
<dbReference type="Proteomes" id="UP000198916">
    <property type="component" value="Unassembled WGS sequence"/>
</dbReference>
<feature type="transmembrane region" description="Helical" evidence="5">
    <location>
        <begin position="349"/>
        <end position="375"/>
    </location>
</feature>
<protein>
    <submittedName>
        <fullName evidence="7">O-Antigen ligase</fullName>
    </submittedName>
</protein>
<feature type="transmembrane region" description="Helical" evidence="5">
    <location>
        <begin position="387"/>
        <end position="406"/>
    </location>
</feature>
<dbReference type="AlphaFoldDB" id="A0A1H7T6Z4"/>
<feature type="transmembrane region" description="Helical" evidence="5">
    <location>
        <begin position="12"/>
        <end position="32"/>
    </location>
</feature>
<evidence type="ECO:0000259" key="6">
    <source>
        <dbReference type="Pfam" id="PF04932"/>
    </source>
</evidence>
<feature type="transmembrane region" description="Helical" evidence="5">
    <location>
        <begin position="412"/>
        <end position="429"/>
    </location>
</feature>
<dbReference type="STRING" id="332977.SAMN05421740_110123"/>
<dbReference type="PANTHER" id="PTHR37422">
    <property type="entry name" value="TEICHURONIC ACID BIOSYNTHESIS PROTEIN TUAE"/>
    <property type="match status" value="1"/>
</dbReference>
<evidence type="ECO:0000256" key="3">
    <source>
        <dbReference type="ARBA" id="ARBA00022989"/>
    </source>
</evidence>
<evidence type="ECO:0000313" key="8">
    <source>
        <dbReference type="Proteomes" id="UP000198916"/>
    </source>
</evidence>
<feature type="transmembrane region" description="Helical" evidence="5">
    <location>
        <begin position="39"/>
        <end position="61"/>
    </location>
</feature>
<feature type="domain" description="O-antigen ligase-related" evidence="6">
    <location>
        <begin position="224"/>
        <end position="365"/>
    </location>
</feature>
<keyword evidence="7" id="KW-0436">Ligase</keyword>
<feature type="transmembrane region" description="Helical" evidence="5">
    <location>
        <begin position="221"/>
        <end position="252"/>
    </location>
</feature>
<keyword evidence="8" id="KW-1185">Reference proteome</keyword>
<feature type="transmembrane region" description="Helical" evidence="5">
    <location>
        <begin position="110"/>
        <end position="128"/>
    </location>
</feature>
<organism evidence="7 8">
    <name type="scientific">Parapedobacter koreensis</name>
    <dbReference type="NCBI Taxonomy" id="332977"/>
    <lineage>
        <taxon>Bacteria</taxon>
        <taxon>Pseudomonadati</taxon>
        <taxon>Bacteroidota</taxon>
        <taxon>Sphingobacteriia</taxon>
        <taxon>Sphingobacteriales</taxon>
        <taxon>Sphingobacteriaceae</taxon>
        <taxon>Parapedobacter</taxon>
    </lineage>
</organism>
<gene>
    <name evidence="7" type="ORF">SAMN05421740_110123</name>
</gene>
<evidence type="ECO:0000256" key="1">
    <source>
        <dbReference type="ARBA" id="ARBA00004141"/>
    </source>
</evidence>
<comment type="subcellular location">
    <subcellularLocation>
        <location evidence="1">Membrane</location>
        <topology evidence="1">Multi-pass membrane protein</topology>
    </subcellularLocation>
</comment>
<keyword evidence="3 5" id="KW-1133">Transmembrane helix</keyword>
<dbReference type="GO" id="GO:0016874">
    <property type="term" value="F:ligase activity"/>
    <property type="evidence" value="ECO:0007669"/>
    <property type="project" value="UniProtKB-KW"/>
</dbReference>
<dbReference type="GO" id="GO:0016020">
    <property type="term" value="C:membrane"/>
    <property type="evidence" value="ECO:0007669"/>
    <property type="project" value="UniProtKB-SubCell"/>
</dbReference>
<keyword evidence="2 5" id="KW-0812">Transmembrane</keyword>
<feature type="transmembrane region" description="Helical" evidence="5">
    <location>
        <begin position="73"/>
        <end position="98"/>
    </location>
</feature>
<sequence>MFNFTFKLPNGLSNVSISIYTYGVLILLLFFLRPYPQAFLGAMAMRLIDMVVLGLPILFFLLNRTAEYLTIKVANICFIFFFLFLFGLYSLVNGYLMGITKFNFRDPLDVIRYLQIPVFMLFGYYLALRSEFSVKNILSVFIIIILIIGVFAVMQKIMPIQFGFVTKLYAPEHQSEKLTSTERVTTIFGNPNTTALMACLLSSFILGCTLVKGFIKSFTVLTMLGICGLVVLLSGSRTGFIACGFLTIVYLFLRMRNKFMFILISVTFIFGVWLFRGLILDVIKYFNYYLYVGIQIVLNLDFETLFAAGNTFSRRFDRWFIAIDLFRTSPIFGLGPLRGVVVSSTDNYYIYILLRNGIIGLSLYLFFVIYSLSIAIHGLKLTKEIKLFSYVYIFQTCIILLMNFLIEAQIQNSVVYLHLTTLGILLGLMKQRINEKNI</sequence>
<dbReference type="PANTHER" id="PTHR37422:SF13">
    <property type="entry name" value="LIPOPOLYSACCHARIDE BIOSYNTHESIS PROTEIN PA4999-RELATED"/>
    <property type="match status" value="1"/>
</dbReference>
<evidence type="ECO:0000256" key="2">
    <source>
        <dbReference type="ARBA" id="ARBA00022692"/>
    </source>
</evidence>
<feature type="transmembrane region" description="Helical" evidence="5">
    <location>
        <begin position="288"/>
        <end position="307"/>
    </location>
</feature>
<keyword evidence="4 5" id="KW-0472">Membrane</keyword>
<feature type="transmembrane region" description="Helical" evidence="5">
    <location>
        <begin position="195"/>
        <end position="215"/>
    </location>
</feature>
<dbReference type="EMBL" id="FNZR01000010">
    <property type="protein sequence ID" value="SEL80498.1"/>
    <property type="molecule type" value="Genomic_DNA"/>
</dbReference>
<proteinExistence type="predicted"/>
<evidence type="ECO:0000256" key="5">
    <source>
        <dbReference type="SAM" id="Phobius"/>
    </source>
</evidence>
<evidence type="ECO:0000313" key="7">
    <source>
        <dbReference type="EMBL" id="SEL80498.1"/>
    </source>
</evidence>
<evidence type="ECO:0000256" key="4">
    <source>
        <dbReference type="ARBA" id="ARBA00023136"/>
    </source>
</evidence>
<dbReference type="InterPro" id="IPR051533">
    <property type="entry name" value="WaaL-like"/>
</dbReference>
<dbReference type="Pfam" id="PF04932">
    <property type="entry name" value="Wzy_C"/>
    <property type="match status" value="1"/>
</dbReference>
<feature type="transmembrane region" description="Helical" evidence="5">
    <location>
        <begin position="134"/>
        <end position="154"/>
    </location>
</feature>
<feature type="transmembrane region" description="Helical" evidence="5">
    <location>
        <begin position="259"/>
        <end position="276"/>
    </location>
</feature>
<dbReference type="InterPro" id="IPR007016">
    <property type="entry name" value="O-antigen_ligase-rel_domated"/>
</dbReference>
<accession>A0A1H7T6Z4</accession>